<keyword evidence="2" id="KW-0067">ATP-binding</keyword>
<feature type="domain" description="ABC transporter" evidence="3">
    <location>
        <begin position="26"/>
        <end position="74"/>
    </location>
</feature>
<evidence type="ECO:0000259" key="3">
    <source>
        <dbReference type="Pfam" id="PF00005"/>
    </source>
</evidence>
<dbReference type="AlphaFoldDB" id="A0A183FM40"/>
<sequence length="204" mass="22936">LRNNIIMEKPFDKAFYEELLEACALQQDLAQLSHGDETEIGEKGINLSGGQKARVALARAVYQDCDVYLLDDPLSAVDAHVAKHIFENVIGPDGLLAGKTRWVSIPVCIEVSRGVWCGPESTTDSFRTQTNQYISLTGRGVCVILFRKVKTLASPPVVHRKFLLNVQCSKRRPIGADYYSHRGNVQEMNRRQTCWPILNVQFFN</sequence>
<organism evidence="4 5">
    <name type="scientific">Heligmosomoides polygyrus</name>
    <name type="common">Parasitic roundworm</name>
    <dbReference type="NCBI Taxonomy" id="6339"/>
    <lineage>
        <taxon>Eukaryota</taxon>
        <taxon>Metazoa</taxon>
        <taxon>Ecdysozoa</taxon>
        <taxon>Nematoda</taxon>
        <taxon>Chromadorea</taxon>
        <taxon>Rhabditida</taxon>
        <taxon>Rhabditina</taxon>
        <taxon>Rhabditomorpha</taxon>
        <taxon>Strongyloidea</taxon>
        <taxon>Heligmosomidae</taxon>
        <taxon>Heligmosomoides</taxon>
    </lineage>
</organism>
<name>A0A183FM40_HELPZ</name>
<dbReference type="WBParaSite" id="HPBE_0000841201-mRNA-1">
    <property type="protein sequence ID" value="HPBE_0000841201-mRNA-1"/>
    <property type="gene ID" value="HPBE_0000841201"/>
</dbReference>
<dbReference type="GO" id="GO:0016020">
    <property type="term" value="C:membrane"/>
    <property type="evidence" value="ECO:0007669"/>
    <property type="project" value="TreeGrafter"/>
</dbReference>
<keyword evidence="1" id="KW-0547">Nucleotide-binding</keyword>
<dbReference type="PANTHER" id="PTHR24223:SF358">
    <property type="entry name" value="ABC TRANSMEMBRANE TYPE-1 DOMAIN-CONTAINING PROTEIN"/>
    <property type="match status" value="1"/>
</dbReference>
<dbReference type="InterPro" id="IPR027417">
    <property type="entry name" value="P-loop_NTPase"/>
</dbReference>
<keyword evidence="4" id="KW-1185">Reference proteome</keyword>
<evidence type="ECO:0000256" key="2">
    <source>
        <dbReference type="ARBA" id="ARBA00022840"/>
    </source>
</evidence>
<dbReference type="InterPro" id="IPR003439">
    <property type="entry name" value="ABC_transporter-like_ATP-bd"/>
</dbReference>
<dbReference type="Gene3D" id="3.40.50.300">
    <property type="entry name" value="P-loop containing nucleotide triphosphate hydrolases"/>
    <property type="match status" value="1"/>
</dbReference>
<dbReference type="GO" id="GO:0042626">
    <property type="term" value="F:ATPase-coupled transmembrane transporter activity"/>
    <property type="evidence" value="ECO:0007669"/>
    <property type="project" value="TreeGrafter"/>
</dbReference>
<dbReference type="SUPFAM" id="SSF52540">
    <property type="entry name" value="P-loop containing nucleoside triphosphate hydrolases"/>
    <property type="match status" value="1"/>
</dbReference>
<dbReference type="GO" id="GO:0005524">
    <property type="term" value="F:ATP binding"/>
    <property type="evidence" value="ECO:0007669"/>
    <property type="project" value="UniProtKB-KW"/>
</dbReference>
<dbReference type="PANTHER" id="PTHR24223">
    <property type="entry name" value="ATP-BINDING CASSETTE SUB-FAMILY C"/>
    <property type="match status" value="1"/>
</dbReference>
<dbReference type="GO" id="GO:0016887">
    <property type="term" value="F:ATP hydrolysis activity"/>
    <property type="evidence" value="ECO:0007669"/>
    <property type="project" value="InterPro"/>
</dbReference>
<accession>A0A183FM40</accession>
<reference evidence="5" key="1">
    <citation type="submission" date="2019-09" db="UniProtKB">
        <authorList>
            <consortium name="WormBaseParasite"/>
        </authorList>
    </citation>
    <scope>IDENTIFICATION</scope>
</reference>
<dbReference type="FunFam" id="3.40.50.300:FF:003872">
    <property type="entry name" value="Multidrug resistance associated protein, putative"/>
    <property type="match status" value="1"/>
</dbReference>
<protein>
    <submittedName>
        <fullName evidence="5">ABC transporter domain-containing protein</fullName>
    </submittedName>
</protein>
<evidence type="ECO:0000256" key="1">
    <source>
        <dbReference type="ARBA" id="ARBA00022741"/>
    </source>
</evidence>
<proteinExistence type="predicted"/>
<evidence type="ECO:0000313" key="5">
    <source>
        <dbReference type="WBParaSite" id="HPBE_0000841201-mRNA-1"/>
    </source>
</evidence>
<dbReference type="Proteomes" id="UP000050761">
    <property type="component" value="Unassembled WGS sequence"/>
</dbReference>
<dbReference type="Pfam" id="PF00005">
    <property type="entry name" value="ABC_tran"/>
    <property type="match status" value="1"/>
</dbReference>
<dbReference type="InterPro" id="IPR050173">
    <property type="entry name" value="ABC_transporter_C-like"/>
</dbReference>
<evidence type="ECO:0000313" key="4">
    <source>
        <dbReference type="Proteomes" id="UP000050761"/>
    </source>
</evidence>